<accession>A0AAN9ISC9</accession>
<dbReference type="EMBL" id="JAYKXN010000005">
    <property type="protein sequence ID" value="KAK7285159.1"/>
    <property type="molecule type" value="Genomic_DNA"/>
</dbReference>
<gene>
    <name evidence="1" type="ORF">RJT34_19919</name>
</gene>
<protein>
    <submittedName>
        <fullName evidence="1">Uncharacterized protein</fullName>
    </submittedName>
</protein>
<organism evidence="1 2">
    <name type="scientific">Clitoria ternatea</name>
    <name type="common">Butterfly pea</name>
    <dbReference type="NCBI Taxonomy" id="43366"/>
    <lineage>
        <taxon>Eukaryota</taxon>
        <taxon>Viridiplantae</taxon>
        <taxon>Streptophyta</taxon>
        <taxon>Embryophyta</taxon>
        <taxon>Tracheophyta</taxon>
        <taxon>Spermatophyta</taxon>
        <taxon>Magnoliopsida</taxon>
        <taxon>eudicotyledons</taxon>
        <taxon>Gunneridae</taxon>
        <taxon>Pentapetalae</taxon>
        <taxon>rosids</taxon>
        <taxon>fabids</taxon>
        <taxon>Fabales</taxon>
        <taxon>Fabaceae</taxon>
        <taxon>Papilionoideae</taxon>
        <taxon>50 kb inversion clade</taxon>
        <taxon>NPAAA clade</taxon>
        <taxon>indigoferoid/millettioid clade</taxon>
        <taxon>Phaseoleae</taxon>
        <taxon>Clitoria</taxon>
    </lineage>
</organism>
<dbReference type="AlphaFoldDB" id="A0AAN9ISC9"/>
<name>A0AAN9ISC9_CLITE</name>
<comment type="caution">
    <text evidence="1">The sequence shown here is derived from an EMBL/GenBank/DDBJ whole genome shotgun (WGS) entry which is preliminary data.</text>
</comment>
<evidence type="ECO:0000313" key="1">
    <source>
        <dbReference type="EMBL" id="KAK7285159.1"/>
    </source>
</evidence>
<evidence type="ECO:0000313" key="2">
    <source>
        <dbReference type="Proteomes" id="UP001359559"/>
    </source>
</evidence>
<sequence>MRQKRRRIPKEVALEDQLSQMTKVEEIDTPIEEATDGEMGTNKLVIGLSNKNVDYRHAFTTEEIFPTREKADKTDNFIWALEKLRGLTLRNDVMPKIRSCILGTTPSIGLKMLMEG</sequence>
<proteinExistence type="predicted"/>
<reference evidence="1 2" key="1">
    <citation type="submission" date="2024-01" db="EMBL/GenBank/DDBJ databases">
        <title>The genomes of 5 underutilized Papilionoideae crops provide insights into root nodulation and disease resistance.</title>
        <authorList>
            <person name="Yuan L."/>
        </authorList>
    </citation>
    <scope>NUCLEOTIDE SEQUENCE [LARGE SCALE GENOMIC DNA]</scope>
    <source>
        <strain evidence="1">LY-2023</strain>
        <tissue evidence="1">Leaf</tissue>
    </source>
</reference>
<keyword evidence="2" id="KW-1185">Reference proteome</keyword>
<dbReference type="Proteomes" id="UP001359559">
    <property type="component" value="Unassembled WGS sequence"/>
</dbReference>